<gene>
    <name evidence="1" type="ORF">POCTA_138.1.T0080124</name>
</gene>
<evidence type="ECO:0000313" key="1">
    <source>
        <dbReference type="EMBL" id="CAD8136971.1"/>
    </source>
</evidence>
<dbReference type="AlphaFoldDB" id="A0A8S1S6X7"/>
<keyword evidence="2" id="KW-1185">Reference proteome</keyword>
<accession>A0A8S1S6X7</accession>
<name>A0A8S1S6X7_PAROT</name>
<evidence type="ECO:0000313" key="2">
    <source>
        <dbReference type="Proteomes" id="UP000683925"/>
    </source>
</evidence>
<protein>
    <submittedName>
        <fullName evidence="1">Uncharacterized protein</fullName>
    </submittedName>
</protein>
<comment type="caution">
    <text evidence="1">The sequence shown here is derived from an EMBL/GenBank/DDBJ whole genome shotgun (WGS) entry which is preliminary data.</text>
</comment>
<reference evidence="1" key="1">
    <citation type="submission" date="2021-01" db="EMBL/GenBank/DDBJ databases">
        <authorList>
            <consortium name="Genoscope - CEA"/>
            <person name="William W."/>
        </authorList>
    </citation>
    <scope>NUCLEOTIDE SEQUENCE</scope>
</reference>
<dbReference type="EMBL" id="CAJJDP010000007">
    <property type="protein sequence ID" value="CAD8136971.1"/>
    <property type="molecule type" value="Genomic_DNA"/>
</dbReference>
<dbReference type="Proteomes" id="UP000683925">
    <property type="component" value="Unassembled WGS sequence"/>
</dbReference>
<organism evidence="1 2">
    <name type="scientific">Paramecium octaurelia</name>
    <dbReference type="NCBI Taxonomy" id="43137"/>
    <lineage>
        <taxon>Eukaryota</taxon>
        <taxon>Sar</taxon>
        <taxon>Alveolata</taxon>
        <taxon>Ciliophora</taxon>
        <taxon>Intramacronucleata</taxon>
        <taxon>Oligohymenophorea</taxon>
        <taxon>Peniculida</taxon>
        <taxon>Parameciidae</taxon>
        <taxon>Paramecium</taxon>
    </lineage>
</organism>
<proteinExistence type="predicted"/>
<sequence length="108" mass="13037">MPKDKRQLTDELHNYRGYQTISKVPLFKQMLEIIHNLWHLHNQEVLNSLNPLTSNFKNLSLFLNQEQMIQIYQYKNLQLDYLTESSQHQIQKGLYIPLDFRPCTYNLN</sequence>